<name>A0ABW4LNJ5_9BACI</name>
<dbReference type="GO" id="GO:0032259">
    <property type="term" value="P:methylation"/>
    <property type="evidence" value="ECO:0007669"/>
    <property type="project" value="UniProtKB-KW"/>
</dbReference>
<feature type="domain" description="DNA methylase N-4/N-6" evidence="5">
    <location>
        <begin position="20"/>
        <end position="238"/>
    </location>
</feature>
<dbReference type="InterPro" id="IPR029063">
    <property type="entry name" value="SAM-dependent_MTases_sf"/>
</dbReference>
<dbReference type="GO" id="GO:0008168">
    <property type="term" value="F:methyltransferase activity"/>
    <property type="evidence" value="ECO:0007669"/>
    <property type="project" value="UniProtKB-KW"/>
</dbReference>
<dbReference type="InterPro" id="IPR002941">
    <property type="entry name" value="DNA_methylase_N4/N6"/>
</dbReference>
<evidence type="ECO:0000313" key="7">
    <source>
        <dbReference type="Proteomes" id="UP001597214"/>
    </source>
</evidence>
<reference evidence="7" key="1">
    <citation type="journal article" date="2019" name="Int. J. Syst. Evol. Microbiol.">
        <title>The Global Catalogue of Microorganisms (GCM) 10K type strain sequencing project: providing services to taxonomists for standard genome sequencing and annotation.</title>
        <authorList>
            <consortium name="The Broad Institute Genomics Platform"/>
            <consortium name="The Broad Institute Genome Sequencing Center for Infectious Disease"/>
            <person name="Wu L."/>
            <person name="Ma J."/>
        </authorList>
    </citation>
    <scope>NUCLEOTIDE SEQUENCE [LARGE SCALE GENOMIC DNA]</scope>
    <source>
        <strain evidence="7">CCUG 49339</strain>
    </source>
</reference>
<gene>
    <name evidence="6" type="ORF">ACFSCX_05890</name>
</gene>
<evidence type="ECO:0000256" key="1">
    <source>
        <dbReference type="ARBA" id="ARBA00022603"/>
    </source>
</evidence>
<protein>
    <recommendedName>
        <fullName evidence="4">Methyltransferase</fullName>
        <ecNumber evidence="4">2.1.1.-</ecNumber>
    </recommendedName>
</protein>
<dbReference type="Proteomes" id="UP001597214">
    <property type="component" value="Unassembled WGS sequence"/>
</dbReference>
<dbReference type="EC" id="2.1.1.-" evidence="4"/>
<keyword evidence="3" id="KW-0680">Restriction system</keyword>
<evidence type="ECO:0000256" key="2">
    <source>
        <dbReference type="ARBA" id="ARBA00022679"/>
    </source>
</evidence>
<dbReference type="RefSeq" id="WP_377927448.1">
    <property type="nucleotide sequence ID" value="NZ_JBHUEM010000005.1"/>
</dbReference>
<dbReference type="PRINTS" id="PR00508">
    <property type="entry name" value="S21N4MTFRASE"/>
</dbReference>
<organism evidence="6 7">
    <name type="scientific">Bacillus salitolerans</name>
    <dbReference type="NCBI Taxonomy" id="1437434"/>
    <lineage>
        <taxon>Bacteria</taxon>
        <taxon>Bacillati</taxon>
        <taxon>Bacillota</taxon>
        <taxon>Bacilli</taxon>
        <taxon>Bacillales</taxon>
        <taxon>Bacillaceae</taxon>
        <taxon>Bacillus</taxon>
    </lineage>
</organism>
<evidence type="ECO:0000256" key="4">
    <source>
        <dbReference type="RuleBase" id="RU362026"/>
    </source>
</evidence>
<evidence type="ECO:0000256" key="3">
    <source>
        <dbReference type="ARBA" id="ARBA00022747"/>
    </source>
</evidence>
<keyword evidence="7" id="KW-1185">Reference proteome</keyword>
<sequence length="284" mass="32202">MVIEGDGRKDGMRLFSDNSVDAIISDHPWLDPKSNKGGNQNFTSDYDCFRYELSDFEEKARVLKPGHFLVEILPEENASNFEYLYQIKKMAEQAGLYYYTKIPWKKGNVVSNTGRKSKNVEDVCFFAKGRQARSLRPDAKKILSGEKDARMSGTSYMLPTAFTSEEEEPLLDIKEFDCQPPSKKERIHQAEKPVSLRNLILEAITLPGEVVIDQYAGSGSSGESILYKKRIGILFEILHSNIVNIASRLGAKNVLKLTELMDEQPKREEKSLNKPKVVEQLAFL</sequence>
<dbReference type="Pfam" id="PF01555">
    <property type="entry name" value="N6_N4_Mtase"/>
    <property type="match status" value="1"/>
</dbReference>
<dbReference type="Gene3D" id="3.40.50.150">
    <property type="entry name" value="Vaccinia Virus protein VP39"/>
    <property type="match status" value="1"/>
</dbReference>
<comment type="similarity">
    <text evidence="4">Belongs to the N(4)/N(6)-methyltransferase family.</text>
</comment>
<keyword evidence="2" id="KW-0808">Transferase</keyword>
<comment type="caution">
    <text evidence="6">The sequence shown here is derived from an EMBL/GenBank/DDBJ whole genome shotgun (WGS) entry which is preliminary data.</text>
</comment>
<dbReference type="EMBL" id="JBHUEM010000005">
    <property type="protein sequence ID" value="MFD1736092.1"/>
    <property type="molecule type" value="Genomic_DNA"/>
</dbReference>
<dbReference type="SUPFAM" id="SSF53335">
    <property type="entry name" value="S-adenosyl-L-methionine-dependent methyltransferases"/>
    <property type="match status" value="1"/>
</dbReference>
<accession>A0ABW4LNJ5</accession>
<keyword evidence="1 6" id="KW-0489">Methyltransferase</keyword>
<evidence type="ECO:0000259" key="5">
    <source>
        <dbReference type="Pfam" id="PF01555"/>
    </source>
</evidence>
<proteinExistence type="inferred from homology"/>
<dbReference type="InterPro" id="IPR001091">
    <property type="entry name" value="RM_Methyltransferase"/>
</dbReference>
<evidence type="ECO:0000313" key="6">
    <source>
        <dbReference type="EMBL" id="MFD1736092.1"/>
    </source>
</evidence>